<dbReference type="InterPro" id="IPR011761">
    <property type="entry name" value="ATP-grasp"/>
</dbReference>
<dbReference type="InterPro" id="IPR013815">
    <property type="entry name" value="ATP_grasp_subdomain_1"/>
</dbReference>
<proteinExistence type="predicted"/>
<protein>
    <submittedName>
        <fullName evidence="7">ATP-grasp domain-containing protein</fullName>
    </submittedName>
</protein>
<evidence type="ECO:0000256" key="3">
    <source>
        <dbReference type="ARBA" id="ARBA00022755"/>
    </source>
</evidence>
<dbReference type="PANTHER" id="PTHR43585">
    <property type="entry name" value="FUMIPYRROLE BIOSYNTHESIS PROTEIN C"/>
    <property type="match status" value="1"/>
</dbReference>
<organism evidence="7 8">
    <name type="scientific">Actinoplanes aureus</name>
    <dbReference type="NCBI Taxonomy" id="2792083"/>
    <lineage>
        <taxon>Bacteria</taxon>
        <taxon>Bacillati</taxon>
        <taxon>Actinomycetota</taxon>
        <taxon>Actinomycetes</taxon>
        <taxon>Micromonosporales</taxon>
        <taxon>Micromonosporaceae</taxon>
        <taxon>Actinoplanes</taxon>
    </lineage>
</organism>
<dbReference type="Gene3D" id="3.30.470.20">
    <property type="entry name" value="ATP-grasp fold, B domain"/>
    <property type="match status" value="1"/>
</dbReference>
<keyword evidence="3" id="KW-0658">Purine biosynthesis</keyword>
<evidence type="ECO:0000313" key="8">
    <source>
        <dbReference type="Proteomes" id="UP000598146"/>
    </source>
</evidence>
<dbReference type="GO" id="GO:0005524">
    <property type="term" value="F:ATP binding"/>
    <property type="evidence" value="ECO:0007669"/>
    <property type="project" value="UniProtKB-UniRule"/>
</dbReference>
<dbReference type="InterPro" id="IPR003135">
    <property type="entry name" value="ATP-grasp_carboxylate-amine"/>
</dbReference>
<dbReference type="SUPFAM" id="SSF56059">
    <property type="entry name" value="Glutathione synthetase ATP-binding domain-like"/>
    <property type="match status" value="1"/>
</dbReference>
<evidence type="ECO:0000256" key="1">
    <source>
        <dbReference type="ARBA" id="ARBA00022598"/>
    </source>
</evidence>
<keyword evidence="2 5" id="KW-0547">Nucleotide-binding</keyword>
<dbReference type="AlphaFoldDB" id="A0A931G049"/>
<keyword evidence="4 5" id="KW-0067">ATP-binding</keyword>
<evidence type="ECO:0000256" key="5">
    <source>
        <dbReference type="PROSITE-ProRule" id="PRU00409"/>
    </source>
</evidence>
<dbReference type="InterPro" id="IPR052032">
    <property type="entry name" value="ATP-dep_AA_Ligase"/>
</dbReference>
<dbReference type="Proteomes" id="UP000598146">
    <property type="component" value="Unassembled WGS sequence"/>
</dbReference>
<accession>A0A931G049</accession>
<keyword evidence="8" id="KW-1185">Reference proteome</keyword>
<name>A0A931G049_9ACTN</name>
<sequence length="401" mass="43417">MNVLVLNRYALANTPYHAWLGEPGSITVVTDDEVTADADLSRYAEVVPIAGYENNPMVELTALRLHERHRFDAVVAMSEVDVLRASRLREAMGVTGQDVRSAEAFRDKLRMKELLAAAGIPVAPFAAAPDATAIHRFLRDHPYPIVVKPRRGHGSMGVEVLRDDADLERFLGAERALWTDDGAPLLAEGYVEHEIYHVDGLVVGGVPRLIWPSAISSCLNHRDGLEMRSVQLAADDPLHGPLIEITERALTALPTPDITLFHAEVFHTPDGRLVFNEIASRIGGGKIHAAVKLAFGVDLGAAYFGAMTGGPVPEIAAEPDRVVGWLLFPPVEGALIAAPEHCSVRGVVDYRLHAKLGTVMPRASYSTQAIASAVLAGPDRAAVDESIDRTVAWFHDEIKIG</sequence>
<dbReference type="EMBL" id="JADQTO010000020">
    <property type="protein sequence ID" value="MBG0566368.1"/>
    <property type="molecule type" value="Genomic_DNA"/>
</dbReference>
<dbReference type="PANTHER" id="PTHR43585:SF2">
    <property type="entry name" value="ATP-GRASP ENZYME FSQD"/>
    <property type="match status" value="1"/>
</dbReference>
<feature type="domain" description="ATP-grasp" evidence="6">
    <location>
        <begin position="112"/>
        <end position="308"/>
    </location>
</feature>
<dbReference type="Gene3D" id="3.40.50.20">
    <property type="match status" value="1"/>
</dbReference>
<dbReference type="PROSITE" id="PS50975">
    <property type="entry name" value="ATP_GRASP"/>
    <property type="match status" value="1"/>
</dbReference>
<dbReference type="Pfam" id="PF02222">
    <property type="entry name" value="ATP-grasp"/>
    <property type="match status" value="1"/>
</dbReference>
<evidence type="ECO:0000259" key="6">
    <source>
        <dbReference type="PROSITE" id="PS50975"/>
    </source>
</evidence>
<reference evidence="7" key="1">
    <citation type="submission" date="2020-11" db="EMBL/GenBank/DDBJ databases">
        <title>Isolation and identification of active actinomycetes.</title>
        <authorList>
            <person name="Sun X."/>
        </authorList>
    </citation>
    <scope>NUCLEOTIDE SEQUENCE</scope>
    <source>
        <strain evidence="7">NEAU-A11</strain>
    </source>
</reference>
<keyword evidence="1" id="KW-0436">Ligase</keyword>
<dbReference type="GO" id="GO:0016874">
    <property type="term" value="F:ligase activity"/>
    <property type="evidence" value="ECO:0007669"/>
    <property type="project" value="UniProtKB-KW"/>
</dbReference>
<dbReference type="Gene3D" id="3.30.1490.20">
    <property type="entry name" value="ATP-grasp fold, A domain"/>
    <property type="match status" value="1"/>
</dbReference>
<evidence type="ECO:0000256" key="4">
    <source>
        <dbReference type="ARBA" id="ARBA00022840"/>
    </source>
</evidence>
<evidence type="ECO:0000256" key="2">
    <source>
        <dbReference type="ARBA" id="ARBA00022741"/>
    </source>
</evidence>
<dbReference type="GO" id="GO:0006164">
    <property type="term" value="P:purine nucleotide biosynthetic process"/>
    <property type="evidence" value="ECO:0007669"/>
    <property type="project" value="UniProtKB-KW"/>
</dbReference>
<dbReference type="GO" id="GO:0046872">
    <property type="term" value="F:metal ion binding"/>
    <property type="evidence" value="ECO:0007669"/>
    <property type="project" value="InterPro"/>
</dbReference>
<dbReference type="RefSeq" id="WP_196418148.1">
    <property type="nucleotide sequence ID" value="NZ_JADQTO010000020.1"/>
</dbReference>
<comment type="caution">
    <text evidence="7">The sequence shown here is derived from an EMBL/GenBank/DDBJ whole genome shotgun (WGS) entry which is preliminary data.</text>
</comment>
<gene>
    <name evidence="7" type="ORF">I4J89_33465</name>
</gene>
<evidence type="ECO:0000313" key="7">
    <source>
        <dbReference type="EMBL" id="MBG0566368.1"/>
    </source>
</evidence>